<dbReference type="Proteomes" id="UP000332933">
    <property type="component" value="Unassembled WGS sequence"/>
</dbReference>
<keyword evidence="7" id="KW-0539">Nucleus</keyword>
<dbReference type="EMBL" id="CAADRA010007431">
    <property type="protein sequence ID" value="VFU01187.1"/>
    <property type="molecule type" value="Genomic_DNA"/>
</dbReference>
<keyword evidence="2" id="KW-0813">Transport</keyword>
<evidence type="ECO:0000256" key="4">
    <source>
        <dbReference type="ARBA" id="ARBA00022927"/>
    </source>
</evidence>
<dbReference type="EMBL" id="VJMH01007405">
    <property type="protein sequence ID" value="KAF0683424.1"/>
    <property type="molecule type" value="Genomic_DNA"/>
</dbReference>
<gene>
    <name evidence="10" type="primary">Aste57867_24548</name>
    <name evidence="9" type="ORF">As57867_024471</name>
    <name evidence="10" type="ORF">ASTE57867_24548</name>
</gene>
<dbReference type="GO" id="GO:0006406">
    <property type="term" value="P:mRNA export from nucleus"/>
    <property type="evidence" value="ECO:0007669"/>
    <property type="project" value="TreeGrafter"/>
</dbReference>
<evidence type="ECO:0000256" key="1">
    <source>
        <dbReference type="ARBA" id="ARBA00004567"/>
    </source>
</evidence>
<reference evidence="10 11" key="1">
    <citation type="submission" date="2019-03" db="EMBL/GenBank/DDBJ databases">
        <authorList>
            <person name="Gaulin E."/>
            <person name="Dumas B."/>
        </authorList>
    </citation>
    <scope>NUCLEOTIDE SEQUENCE [LARGE SCALE GENOMIC DNA]</scope>
    <source>
        <strain evidence="10">CBS 568.67</strain>
    </source>
</reference>
<organism evidence="10 11">
    <name type="scientific">Aphanomyces stellatus</name>
    <dbReference type="NCBI Taxonomy" id="120398"/>
    <lineage>
        <taxon>Eukaryota</taxon>
        <taxon>Sar</taxon>
        <taxon>Stramenopiles</taxon>
        <taxon>Oomycota</taxon>
        <taxon>Saprolegniomycetes</taxon>
        <taxon>Saprolegniales</taxon>
        <taxon>Verrucalvaceae</taxon>
        <taxon>Aphanomyces</taxon>
    </lineage>
</organism>
<accession>A0A485LQM6</accession>
<dbReference type="GO" id="GO:0017056">
    <property type="term" value="F:structural constituent of nuclear pore"/>
    <property type="evidence" value="ECO:0007669"/>
    <property type="project" value="InterPro"/>
</dbReference>
<evidence type="ECO:0000256" key="8">
    <source>
        <dbReference type="SAM" id="MobiDB-lite"/>
    </source>
</evidence>
<keyword evidence="4" id="KW-0653">Protein transport</keyword>
<keyword evidence="11" id="KW-1185">Reference proteome</keyword>
<evidence type="ECO:0000256" key="6">
    <source>
        <dbReference type="ARBA" id="ARBA00023132"/>
    </source>
</evidence>
<dbReference type="PANTHER" id="PTHR13257:SF0">
    <property type="entry name" value="NUCLEAR PORE COMPLEX PROTEIN NUP88"/>
    <property type="match status" value="1"/>
</dbReference>
<evidence type="ECO:0000313" key="11">
    <source>
        <dbReference type="Proteomes" id="UP000332933"/>
    </source>
</evidence>
<sequence>MNRSSSSKTRGAKTTTVPSAGGFKMSSTTTAPSTSPSTKDTSSTSSLPMNSFMEALKAASSVAAATLANILPDLHVNLFCLCDNSGDLVFVGAKGRVCHINIYASKPLLCDLTPSSASSTDAGIFSSATRLAFNRDGTKVLVETQSSSIHHRGLYVFNLPLDGHHRLAPRPHHVQIHFLDGSSRVVSVPSTATETSVQHTMQSLPASERAKVKTISPDVYEIDCRQLLLLPTVTPVAAAWHPLSDSHVVVLTSTDEVLVFATNDSTFSPEQTHVLDFPSTDSTGAAIAFGPPTGWEVFTCYIVRGNGDVFALSPLVPIECSVSTSLLHFLHQKTEGLLTQSNLDMDTRIQLKAQKHWLSHVWPHLPPAVAAATGDDDDDDDDVTTRRRQLTLPTVATSAASAQILPDRWPAQLQGPFPYESKWTSAAKDDKAVSLVCVAYGATDNNIGQAPVLAVGWASGHVTIVVLEREVRPVWKTARKQPPTRAALSLFTVECLNLGATLHNGKLDLATHAFQPHVLYAYHSTSVHVLHLHWMKQKTGLHPPFTSTVHRVFAISPAAPAHVVGCHTLFTVERGHVLVAMLSNGKWELVNLSAQTAPALTTSSTTPTQDTSGNPITPLTAIVDALQTKHVTSKLRVSGATPLPETSVETFQFVQNQMPHLLDQVEYVEALHAKTKARQALHQDWSAEQRTQATTLAASVAAFEASTKTLETRVDAMQAKQRALNARAAAILQALKENQAVVTKAEKKYKADLLAMQQQTRRLVPKVTQLNLQAQAMLRKPTTTTTTKLSDEKTRICHDVLTAETQLIADTTALLHELTDNLTHLRL</sequence>
<dbReference type="GO" id="GO:0000056">
    <property type="term" value="P:ribosomal small subunit export from nucleus"/>
    <property type="evidence" value="ECO:0007669"/>
    <property type="project" value="InterPro"/>
</dbReference>
<dbReference type="OrthoDB" id="341482at2759"/>
<feature type="compositionally biased region" description="Low complexity" evidence="8">
    <location>
        <begin position="26"/>
        <end position="46"/>
    </location>
</feature>
<evidence type="ECO:0000256" key="3">
    <source>
        <dbReference type="ARBA" id="ARBA00022816"/>
    </source>
</evidence>
<protein>
    <submittedName>
        <fullName evidence="10">Aste57867_24548 protein</fullName>
    </submittedName>
</protein>
<evidence type="ECO:0000313" key="10">
    <source>
        <dbReference type="EMBL" id="VFU01187.1"/>
    </source>
</evidence>
<feature type="compositionally biased region" description="Polar residues" evidence="8">
    <location>
        <begin position="1"/>
        <end position="18"/>
    </location>
</feature>
<evidence type="ECO:0000256" key="2">
    <source>
        <dbReference type="ARBA" id="ARBA00022448"/>
    </source>
</evidence>
<proteinExistence type="predicted"/>
<name>A0A485LQM6_9STRA</name>
<evidence type="ECO:0000256" key="5">
    <source>
        <dbReference type="ARBA" id="ARBA00023010"/>
    </source>
</evidence>
<dbReference type="InterPro" id="IPR037700">
    <property type="entry name" value="NUP88/NUP82"/>
</dbReference>
<reference evidence="9" key="2">
    <citation type="submission" date="2019-06" db="EMBL/GenBank/DDBJ databases">
        <title>Genomics analysis of Aphanomyces spp. identifies a new class of oomycete effector associated with host adaptation.</title>
        <authorList>
            <person name="Gaulin E."/>
        </authorList>
    </citation>
    <scope>NUCLEOTIDE SEQUENCE</scope>
    <source>
        <strain evidence="9">CBS 578.67</strain>
    </source>
</reference>
<dbReference type="GO" id="GO:0006606">
    <property type="term" value="P:protein import into nucleus"/>
    <property type="evidence" value="ECO:0007669"/>
    <property type="project" value="TreeGrafter"/>
</dbReference>
<dbReference type="GO" id="GO:0005643">
    <property type="term" value="C:nuclear pore"/>
    <property type="evidence" value="ECO:0007669"/>
    <property type="project" value="UniProtKB-SubCell"/>
</dbReference>
<keyword evidence="6" id="KW-0906">Nuclear pore complex</keyword>
<evidence type="ECO:0000256" key="7">
    <source>
        <dbReference type="ARBA" id="ARBA00023242"/>
    </source>
</evidence>
<dbReference type="SUPFAM" id="SSF69322">
    <property type="entry name" value="Tricorn protease domain 2"/>
    <property type="match status" value="1"/>
</dbReference>
<keyword evidence="3" id="KW-0509">mRNA transport</keyword>
<dbReference type="PANTHER" id="PTHR13257">
    <property type="entry name" value="NUCLEOPORIN NUP84-RELATED"/>
    <property type="match status" value="1"/>
</dbReference>
<dbReference type="AlphaFoldDB" id="A0A485LQM6"/>
<dbReference type="GO" id="GO:0000055">
    <property type="term" value="P:ribosomal large subunit export from nucleus"/>
    <property type="evidence" value="ECO:0007669"/>
    <property type="project" value="InterPro"/>
</dbReference>
<feature type="region of interest" description="Disordered" evidence="8">
    <location>
        <begin position="1"/>
        <end position="46"/>
    </location>
</feature>
<keyword evidence="5" id="KW-0811">Translocation</keyword>
<comment type="subcellular location">
    <subcellularLocation>
        <location evidence="1">Nucleus</location>
        <location evidence="1">Nuclear pore complex</location>
    </subcellularLocation>
</comment>
<evidence type="ECO:0000313" key="9">
    <source>
        <dbReference type="EMBL" id="KAF0683424.1"/>
    </source>
</evidence>